<dbReference type="InParanoid" id="A0A2K1QNI9"/>
<dbReference type="AlphaFoldDB" id="A0A2K1QNI9"/>
<organism evidence="1 2">
    <name type="scientific">Sphaceloma murrayae</name>
    <dbReference type="NCBI Taxonomy" id="2082308"/>
    <lineage>
        <taxon>Eukaryota</taxon>
        <taxon>Fungi</taxon>
        <taxon>Dikarya</taxon>
        <taxon>Ascomycota</taxon>
        <taxon>Pezizomycotina</taxon>
        <taxon>Dothideomycetes</taxon>
        <taxon>Dothideomycetidae</taxon>
        <taxon>Myriangiales</taxon>
        <taxon>Elsinoaceae</taxon>
        <taxon>Sphaceloma</taxon>
    </lineage>
</organism>
<proteinExistence type="predicted"/>
<comment type="caution">
    <text evidence="1">The sequence shown here is derived from an EMBL/GenBank/DDBJ whole genome shotgun (WGS) entry which is preliminary data.</text>
</comment>
<evidence type="ECO:0000313" key="2">
    <source>
        <dbReference type="Proteomes" id="UP000243797"/>
    </source>
</evidence>
<name>A0A2K1QNI9_9PEZI</name>
<protein>
    <submittedName>
        <fullName evidence="1">Vacuolar protein sorting-associated protein 13</fullName>
    </submittedName>
</protein>
<reference evidence="1 2" key="1">
    <citation type="submission" date="2017-06" db="EMBL/GenBank/DDBJ databases">
        <title>Draft genome sequence of a variant of Elsinoe murrayae.</title>
        <authorList>
            <person name="Cheng Q."/>
        </authorList>
    </citation>
    <scope>NUCLEOTIDE SEQUENCE [LARGE SCALE GENOMIC DNA]</scope>
    <source>
        <strain evidence="1 2">CQ-2017a</strain>
    </source>
</reference>
<evidence type="ECO:0000313" key="1">
    <source>
        <dbReference type="EMBL" id="PNS16696.1"/>
    </source>
</evidence>
<sequence length="116" mass="13194">MRFGVEHREPNELDDVHVGRMLDVSVPGFGFPRLSIRVVVKTRESTSARPTTVRTSSSDFIGYHWTAPLDRAIGPRHLSVSIRVEITMLSWRLRSHQGLGMALAFRYGDTEMGRRD</sequence>
<gene>
    <name evidence="1" type="ORF">CAC42_4660</name>
</gene>
<accession>A0A2K1QNI9</accession>
<dbReference type="EMBL" id="NKHZ01000055">
    <property type="protein sequence ID" value="PNS16696.1"/>
    <property type="molecule type" value="Genomic_DNA"/>
</dbReference>
<dbReference type="Proteomes" id="UP000243797">
    <property type="component" value="Unassembled WGS sequence"/>
</dbReference>
<keyword evidence="2" id="KW-1185">Reference proteome</keyword>